<reference evidence="1 2" key="2">
    <citation type="journal article" date="2016" name="Virology (Lond)">
        <title>Genomic characterization and comparison of seven Myoviridae bacteriophage infecting Bacillus thuringiensis.</title>
        <authorList>
            <person name="Sauder A.B."/>
            <person name="Quinn M.R."/>
            <person name="Brouillette A."/>
            <person name="Caruso S."/>
            <person name="Cresawn S."/>
            <person name="Erill I."/>
            <person name="Lewis L."/>
            <person name="Loesser-Casey K."/>
            <person name="Pate M."/>
            <person name="Scott C."/>
            <person name="Stockwell S."/>
            <person name="Temple L."/>
        </authorList>
    </citation>
    <scope>NUCLEOTIDE SEQUENCE [LARGE SCALE GENOMIC DNA]</scope>
</reference>
<proteinExistence type="predicted"/>
<reference evidence="2" key="1">
    <citation type="submission" date="2014-09" db="EMBL/GenBank/DDBJ databases">
        <title>Genomic characterization and comparison of seven Myoviridae bacteriophage infecting Bacillus thuringiensis.</title>
        <authorList>
            <person name="Sauder A.B."/>
            <person name="McKenzie Q.R."/>
            <person name="Temple L.M."/>
            <person name="Alexis B.K."/>
            <person name="Al-Atrache Z."/>
            <person name="Lewis L.O."/>
            <person name="Loesser-Casey K.E."/>
            <person name="Mitchell K.J."/>
        </authorList>
    </citation>
    <scope>NUCLEOTIDE SEQUENCE [LARGE SCALE GENOMIC DNA]</scope>
</reference>
<dbReference type="KEGG" id="vg:20283141"/>
<name>A0A075M0F6_9CAUD</name>
<dbReference type="Proteomes" id="UP000028561">
    <property type="component" value="Segment"/>
</dbReference>
<sequence length="88" mass="10242">MRIIINEPAKVENYQVGDIIILKSGTYTITKTPAQDEYYLLCDNHKDWANGSWSSINDMIKNVKGNPHFKHYSKDSFQLRLVKKINKL</sequence>
<dbReference type="GeneID" id="20283141"/>
<dbReference type="EMBL" id="KJ489402">
    <property type="protein sequence ID" value="AIF72030.1"/>
    <property type="molecule type" value="Genomic_DNA"/>
</dbReference>
<keyword evidence="2" id="KW-1185">Reference proteome</keyword>
<dbReference type="RefSeq" id="YP_009055919.1">
    <property type="nucleotide sequence ID" value="NC_024788.1"/>
</dbReference>
<accession>A0A075M0F6</accession>
<evidence type="ECO:0000313" key="1">
    <source>
        <dbReference type="EMBL" id="AIF72030.1"/>
    </source>
</evidence>
<organism evidence="1 2">
    <name type="scientific">Bacillus phage Riley</name>
    <dbReference type="NCBI Taxonomy" id="1486662"/>
    <lineage>
        <taxon>Viruses</taxon>
        <taxon>Duplodnaviria</taxon>
        <taxon>Heunggongvirae</taxon>
        <taxon>Uroviricota</taxon>
        <taxon>Caudoviricetes</taxon>
        <taxon>Herelleviridae</taxon>
        <taxon>Bastillevirinae</taxon>
        <taxon>Bequatrovirus</taxon>
        <taxon>Bequatrovirus riley</taxon>
    </lineage>
</organism>
<protein>
    <submittedName>
        <fullName evidence="1">Uncharacterized protein</fullName>
    </submittedName>
</protein>
<evidence type="ECO:0000313" key="2">
    <source>
        <dbReference type="Proteomes" id="UP000028561"/>
    </source>
</evidence>